<feature type="non-terminal residue" evidence="7">
    <location>
        <position position="1"/>
    </location>
</feature>
<keyword evidence="4" id="KW-0472">Membrane</keyword>
<feature type="region of interest" description="Disordered" evidence="5">
    <location>
        <begin position="1"/>
        <end position="37"/>
    </location>
</feature>
<keyword evidence="4" id="KW-1133">Transmembrane helix</keyword>
<reference evidence="7 8" key="1">
    <citation type="journal article" date="2019" name="Sci. Data">
        <title>Hybrid genome assembly and annotation of Danionella translucida.</title>
        <authorList>
            <person name="Kadobianskyi M."/>
            <person name="Schulze L."/>
            <person name="Schuelke M."/>
            <person name="Judkewitz B."/>
        </authorList>
    </citation>
    <scope>NUCLEOTIDE SEQUENCE [LARGE SCALE GENOMIC DNA]</scope>
    <source>
        <strain evidence="7 8">Bolton</strain>
    </source>
</reference>
<feature type="compositionally biased region" description="Acidic residues" evidence="5">
    <location>
        <begin position="1"/>
        <end position="13"/>
    </location>
</feature>
<proteinExistence type="predicted"/>
<keyword evidence="8" id="KW-1185">Reference proteome</keyword>
<evidence type="ECO:0000313" key="8">
    <source>
        <dbReference type="Proteomes" id="UP000316079"/>
    </source>
</evidence>
<keyword evidence="3" id="KW-0677">Repeat</keyword>
<keyword evidence="2" id="KW-0812">Transmembrane</keyword>
<dbReference type="EMBL" id="SRMA01026046">
    <property type="protein sequence ID" value="TRY88440.1"/>
    <property type="molecule type" value="Genomic_DNA"/>
</dbReference>
<gene>
    <name evidence="7" type="ORF">DNTS_018872</name>
</gene>
<evidence type="ECO:0000256" key="3">
    <source>
        <dbReference type="ARBA" id="ARBA00022737"/>
    </source>
</evidence>
<evidence type="ECO:0000256" key="2">
    <source>
        <dbReference type="ARBA" id="ARBA00022692"/>
    </source>
</evidence>
<keyword evidence="1" id="KW-0245">EGF-like domain</keyword>
<sequence length="226" mass="25804">WKEEKLEEEEEEEAHWTRIAERPPWSHHSPAHHFKKASTNRLFRRRKTSAHFSTQSMDRHRKRWLSPESSSLEKSTEVRPVFRDADAGVHWTLIFLLSLALRPQVVYAVGMFEIQIRQWQNPNGFLQSGRCCDLQGNGGQHCSTARQCETFFKACLKEYQARVAPTGTCTYGTGSTLVLGGNSHIIHHHKGNDGPNGKIVIPFKYAWPVSTTFNYLSSTCGFLAFS</sequence>
<evidence type="ECO:0000256" key="5">
    <source>
        <dbReference type="SAM" id="MobiDB-lite"/>
    </source>
</evidence>
<feature type="region of interest" description="Disordered" evidence="5">
    <location>
        <begin position="49"/>
        <end position="69"/>
    </location>
</feature>
<protein>
    <recommendedName>
        <fullName evidence="6">Notch ligand N-terminal domain-containing protein</fullName>
    </recommendedName>
</protein>
<comment type="caution">
    <text evidence="7">The sequence shown here is derived from an EMBL/GenBank/DDBJ whole genome shotgun (WGS) entry which is preliminary data.</text>
</comment>
<name>A0A553QES8_9TELE</name>
<accession>A0A553QES8</accession>
<evidence type="ECO:0000256" key="1">
    <source>
        <dbReference type="ARBA" id="ARBA00022536"/>
    </source>
</evidence>
<dbReference type="Gene3D" id="2.60.40.3510">
    <property type="match status" value="1"/>
</dbReference>
<dbReference type="AlphaFoldDB" id="A0A553QES8"/>
<dbReference type="OrthoDB" id="283575at2759"/>
<evidence type="ECO:0000259" key="6">
    <source>
        <dbReference type="Pfam" id="PF07657"/>
    </source>
</evidence>
<dbReference type="GO" id="GO:0007219">
    <property type="term" value="P:Notch signaling pathway"/>
    <property type="evidence" value="ECO:0007669"/>
    <property type="project" value="InterPro"/>
</dbReference>
<dbReference type="Pfam" id="PF07657">
    <property type="entry name" value="MNNL"/>
    <property type="match status" value="1"/>
</dbReference>
<dbReference type="Proteomes" id="UP000316079">
    <property type="component" value="Unassembled WGS sequence"/>
</dbReference>
<dbReference type="GO" id="GO:0016020">
    <property type="term" value="C:membrane"/>
    <property type="evidence" value="ECO:0007669"/>
    <property type="project" value="UniProtKB-SubCell"/>
</dbReference>
<evidence type="ECO:0000313" key="7">
    <source>
        <dbReference type="EMBL" id="TRY88440.1"/>
    </source>
</evidence>
<dbReference type="STRING" id="623744.A0A553QES8"/>
<feature type="domain" description="Notch ligand N-terminal" evidence="6">
    <location>
        <begin position="110"/>
        <end position="210"/>
    </location>
</feature>
<evidence type="ECO:0000256" key="4">
    <source>
        <dbReference type="ARBA" id="ARBA00022989"/>
    </source>
</evidence>
<dbReference type="InterPro" id="IPR011651">
    <property type="entry name" value="Notch_ligand_N"/>
</dbReference>
<organism evidence="7 8">
    <name type="scientific">Danionella cerebrum</name>
    <dbReference type="NCBI Taxonomy" id="2873325"/>
    <lineage>
        <taxon>Eukaryota</taxon>
        <taxon>Metazoa</taxon>
        <taxon>Chordata</taxon>
        <taxon>Craniata</taxon>
        <taxon>Vertebrata</taxon>
        <taxon>Euteleostomi</taxon>
        <taxon>Actinopterygii</taxon>
        <taxon>Neopterygii</taxon>
        <taxon>Teleostei</taxon>
        <taxon>Ostariophysi</taxon>
        <taxon>Cypriniformes</taxon>
        <taxon>Danionidae</taxon>
        <taxon>Danioninae</taxon>
        <taxon>Danionella</taxon>
    </lineage>
</organism>